<dbReference type="EMBL" id="NEVP01000011">
    <property type="protein sequence ID" value="OZI46660.1"/>
    <property type="molecule type" value="Genomic_DNA"/>
</dbReference>
<organism evidence="2 3">
    <name type="scientific">Bordetella genomosp. 5</name>
    <dbReference type="NCBI Taxonomy" id="1395608"/>
    <lineage>
        <taxon>Bacteria</taxon>
        <taxon>Pseudomonadati</taxon>
        <taxon>Pseudomonadota</taxon>
        <taxon>Betaproteobacteria</taxon>
        <taxon>Burkholderiales</taxon>
        <taxon>Alcaligenaceae</taxon>
        <taxon>Bordetella</taxon>
    </lineage>
</organism>
<feature type="region of interest" description="Disordered" evidence="1">
    <location>
        <begin position="173"/>
        <end position="201"/>
    </location>
</feature>
<accession>A0A261TC37</accession>
<evidence type="ECO:0000313" key="2">
    <source>
        <dbReference type="EMBL" id="OZI46660.1"/>
    </source>
</evidence>
<reference evidence="2 3" key="1">
    <citation type="submission" date="2017-05" db="EMBL/GenBank/DDBJ databases">
        <title>Complete and WGS of Bordetella genogroups.</title>
        <authorList>
            <person name="Spilker T."/>
            <person name="LiPuma J."/>
        </authorList>
    </citation>
    <scope>NUCLEOTIDE SEQUENCE [LARGE SCALE GENOMIC DNA]</scope>
    <source>
        <strain evidence="2 3">AU10456</strain>
    </source>
</reference>
<dbReference type="AlphaFoldDB" id="A0A261TC37"/>
<dbReference type="RefSeq" id="WP_094802488.1">
    <property type="nucleotide sequence ID" value="NZ_NEVP01000011.1"/>
</dbReference>
<evidence type="ECO:0000256" key="1">
    <source>
        <dbReference type="SAM" id="MobiDB-lite"/>
    </source>
</evidence>
<comment type="caution">
    <text evidence="2">The sequence shown here is derived from an EMBL/GenBank/DDBJ whole genome shotgun (WGS) entry which is preliminary data.</text>
</comment>
<sequence>MSIDRRISLDTAIAQGMPDLNQSDSGTGTRREASQGDRQAFERALAQDAGDAQKSAPAPATPTGAFGLFAAAPQTDAAVQARASALASALCEHLSAAARQLLVDDGAQGRREVRVTLDDERLPGLTVSVFEEGGRVVAAFVCAVESTRERMNEGAAALAAELAASLSRATLVRVSTDDPEDPCLTETRAEPDAGAAQPSTL</sequence>
<gene>
    <name evidence="2" type="ORF">CAL25_18370</name>
</gene>
<dbReference type="Proteomes" id="UP000216913">
    <property type="component" value="Unassembled WGS sequence"/>
</dbReference>
<proteinExistence type="predicted"/>
<feature type="region of interest" description="Disordered" evidence="1">
    <location>
        <begin position="13"/>
        <end position="39"/>
    </location>
</feature>
<name>A0A261TC37_9BORD</name>
<evidence type="ECO:0000313" key="3">
    <source>
        <dbReference type="Proteomes" id="UP000216913"/>
    </source>
</evidence>
<keyword evidence="3" id="KW-1185">Reference proteome</keyword>
<feature type="compositionally biased region" description="Basic and acidic residues" evidence="1">
    <location>
        <begin position="29"/>
        <end position="39"/>
    </location>
</feature>
<protein>
    <submittedName>
        <fullName evidence="2">Uncharacterized protein</fullName>
    </submittedName>
</protein>
<dbReference type="OrthoDB" id="8655910at2"/>